<gene>
    <name evidence="3" type="ORF">CK797_08275</name>
</gene>
<dbReference type="EMBL" id="PNFV01000012">
    <property type="protein sequence ID" value="PMB81998.1"/>
    <property type="molecule type" value="Genomic_DNA"/>
</dbReference>
<sequence length="358" mass="41116">MGVKKMLVAVKAGRLVLAGNAQEKTGYRCPGCNELVILRRGRHKIAHFAHRPGSKCRLGEGETSEHLLGKRQLLQWYRQQGYQVKLEAYLPQIAQRPDLLLTEKDRRVAIEFQCSPLSLERLRERNAGYRQCGISFHWLLGAPYQKRRLQVAKVAQFTQEVAGRPVLLFWDTRVGRLLVQRDLLQCSFVHGTEMGPVMMIRAQIHHLNGIQYGRGGGVIVRQMLTSLPGHYPLAACPLVCHDTVPTWPVLDEPVIMWRIRVVMALIHQPVFTFWSQANWREWLAVMAADHWLNFGCLDGRSLRDNLLVIFTQELLRERVLIACPDGYILFQHPVWFTSVPEKLKYLERGGFSRISALK</sequence>
<feature type="domain" description="Competence protein CoiA nuclease-like" evidence="1">
    <location>
        <begin position="62"/>
        <end position="160"/>
    </location>
</feature>
<feature type="domain" description="Competence protein CoiA-like N-terminal" evidence="2">
    <location>
        <begin position="22"/>
        <end position="57"/>
    </location>
</feature>
<dbReference type="InterPro" id="IPR010330">
    <property type="entry name" value="CoiA_nuc"/>
</dbReference>
<dbReference type="InterPro" id="IPR057253">
    <property type="entry name" value="CoiA-like_N"/>
</dbReference>
<dbReference type="Pfam" id="PF06054">
    <property type="entry name" value="CoiA_nuc"/>
    <property type="match status" value="1"/>
</dbReference>
<dbReference type="OrthoDB" id="3784230at2"/>
<evidence type="ECO:0000259" key="1">
    <source>
        <dbReference type="Pfam" id="PF06054"/>
    </source>
</evidence>
<reference evidence="3 4" key="1">
    <citation type="submission" date="2017-09" db="EMBL/GenBank/DDBJ databases">
        <title>Bacterial strain isolated from the female urinary microbiota.</title>
        <authorList>
            <person name="Thomas-White K."/>
            <person name="Kumar N."/>
            <person name="Forster S."/>
            <person name="Putonti C."/>
            <person name="Lawley T."/>
            <person name="Wolfe A.J."/>
        </authorList>
    </citation>
    <scope>NUCLEOTIDE SEQUENCE [LARGE SCALE GENOMIC DNA]</scope>
    <source>
        <strain evidence="3 4">UMB0683</strain>
    </source>
</reference>
<dbReference type="Proteomes" id="UP000239920">
    <property type="component" value="Unassembled WGS sequence"/>
</dbReference>
<evidence type="ECO:0000313" key="4">
    <source>
        <dbReference type="Proteomes" id="UP000239920"/>
    </source>
</evidence>
<accession>A0A2J6NKZ7</accession>
<organism evidence="3 4">
    <name type="scientific">Limosilactobacillus pontis</name>
    <dbReference type="NCBI Taxonomy" id="35787"/>
    <lineage>
        <taxon>Bacteria</taxon>
        <taxon>Bacillati</taxon>
        <taxon>Bacillota</taxon>
        <taxon>Bacilli</taxon>
        <taxon>Lactobacillales</taxon>
        <taxon>Lactobacillaceae</taxon>
        <taxon>Limosilactobacillus</taxon>
    </lineage>
</organism>
<dbReference type="Pfam" id="PF25164">
    <property type="entry name" value="CoiA_N"/>
    <property type="match status" value="1"/>
</dbReference>
<comment type="caution">
    <text evidence="3">The sequence shown here is derived from an EMBL/GenBank/DDBJ whole genome shotgun (WGS) entry which is preliminary data.</text>
</comment>
<evidence type="ECO:0000259" key="2">
    <source>
        <dbReference type="Pfam" id="PF25164"/>
    </source>
</evidence>
<proteinExistence type="predicted"/>
<dbReference type="AlphaFoldDB" id="A0A2J6NKZ7"/>
<protein>
    <submittedName>
        <fullName evidence="3">Competence protein CoiA</fullName>
    </submittedName>
</protein>
<evidence type="ECO:0000313" key="3">
    <source>
        <dbReference type="EMBL" id="PMB81998.1"/>
    </source>
</evidence>
<name>A0A2J6NKZ7_9LACO</name>